<accession>A0A5Q2RAU8</accession>
<dbReference type="PANTHER" id="PTHR33164">
    <property type="entry name" value="TRANSCRIPTIONAL REGULATOR, MARR FAMILY"/>
    <property type="match status" value="1"/>
</dbReference>
<name>A0A5Q2RAU8_9ACTN</name>
<protein>
    <submittedName>
        <fullName evidence="2">MarR family transcriptional regulator</fullName>
    </submittedName>
</protein>
<dbReference type="InterPro" id="IPR000835">
    <property type="entry name" value="HTH_MarR-typ"/>
</dbReference>
<reference evidence="2 3" key="1">
    <citation type="submission" date="2019-11" db="EMBL/GenBank/DDBJ databases">
        <authorList>
            <person name="He Y."/>
        </authorList>
    </citation>
    <scope>NUCLEOTIDE SEQUENCE [LARGE SCALE GENOMIC DNA]</scope>
    <source>
        <strain evidence="2 3">SCSIO 58843</strain>
    </source>
</reference>
<dbReference type="InterPro" id="IPR039422">
    <property type="entry name" value="MarR/SlyA-like"/>
</dbReference>
<dbReference type="SUPFAM" id="SSF46785">
    <property type="entry name" value="Winged helix' DNA-binding domain"/>
    <property type="match status" value="1"/>
</dbReference>
<evidence type="ECO:0000259" key="1">
    <source>
        <dbReference type="PROSITE" id="PS50995"/>
    </source>
</evidence>
<dbReference type="Gene3D" id="1.10.10.10">
    <property type="entry name" value="Winged helix-like DNA-binding domain superfamily/Winged helix DNA-binding domain"/>
    <property type="match status" value="1"/>
</dbReference>
<dbReference type="SMART" id="SM00347">
    <property type="entry name" value="HTH_MARR"/>
    <property type="match status" value="1"/>
</dbReference>
<organism evidence="2 3">
    <name type="scientific">Actinomarinicola tropica</name>
    <dbReference type="NCBI Taxonomy" id="2789776"/>
    <lineage>
        <taxon>Bacteria</taxon>
        <taxon>Bacillati</taxon>
        <taxon>Actinomycetota</taxon>
        <taxon>Acidimicrobiia</taxon>
        <taxon>Acidimicrobiales</taxon>
        <taxon>Iamiaceae</taxon>
        <taxon>Actinomarinicola</taxon>
    </lineage>
</organism>
<dbReference type="InterPro" id="IPR036390">
    <property type="entry name" value="WH_DNA-bd_sf"/>
</dbReference>
<dbReference type="PANTHER" id="PTHR33164:SF57">
    <property type="entry name" value="MARR-FAMILY TRANSCRIPTIONAL REGULATOR"/>
    <property type="match status" value="1"/>
</dbReference>
<dbReference type="InterPro" id="IPR036388">
    <property type="entry name" value="WH-like_DNA-bd_sf"/>
</dbReference>
<dbReference type="EMBL" id="CP045851">
    <property type="protein sequence ID" value="QGG93989.1"/>
    <property type="molecule type" value="Genomic_DNA"/>
</dbReference>
<feature type="domain" description="HTH marR-type" evidence="1">
    <location>
        <begin position="50"/>
        <end position="189"/>
    </location>
</feature>
<dbReference type="AlphaFoldDB" id="A0A5Q2RAU8"/>
<proteinExistence type="predicted"/>
<dbReference type="KEGG" id="atq:GH723_02070"/>
<gene>
    <name evidence="2" type="ORF">GH723_02070</name>
</gene>
<dbReference type="Pfam" id="PF12802">
    <property type="entry name" value="MarR_2"/>
    <property type="match status" value="1"/>
</dbReference>
<evidence type="ECO:0000313" key="3">
    <source>
        <dbReference type="Proteomes" id="UP000334019"/>
    </source>
</evidence>
<evidence type="ECO:0000313" key="2">
    <source>
        <dbReference type="EMBL" id="QGG93989.1"/>
    </source>
</evidence>
<dbReference type="GO" id="GO:0003700">
    <property type="term" value="F:DNA-binding transcription factor activity"/>
    <property type="evidence" value="ECO:0007669"/>
    <property type="project" value="InterPro"/>
</dbReference>
<sequence>MRPLNTTRIWRWVSGTGAATVTSDMDVPYKGSLAEYKCYRRGVTSPDHETALLAERIRSAWRDLRRAGSTGAVRAHLYEPDAPLDVAQADALDLIVTNAPVRMNEVAALLRVDPSTATRAIAKLHERGLVTRAPDPHDGRAVLVTPSPHGADLHARVRARANTLLAETLDAFQPHEREALATLMERLVGAIDDRRLDVTDHDLTSTQPTR</sequence>
<dbReference type="Proteomes" id="UP000334019">
    <property type="component" value="Chromosome"/>
</dbReference>
<dbReference type="PROSITE" id="PS50995">
    <property type="entry name" value="HTH_MARR_2"/>
    <property type="match status" value="1"/>
</dbReference>
<dbReference type="GO" id="GO:0006950">
    <property type="term" value="P:response to stress"/>
    <property type="evidence" value="ECO:0007669"/>
    <property type="project" value="TreeGrafter"/>
</dbReference>
<dbReference type="PRINTS" id="PR00598">
    <property type="entry name" value="HTHMARR"/>
</dbReference>
<keyword evidence="3" id="KW-1185">Reference proteome</keyword>